<dbReference type="SUPFAM" id="SSF56112">
    <property type="entry name" value="Protein kinase-like (PK-like)"/>
    <property type="match status" value="2"/>
</dbReference>
<comment type="caution">
    <text evidence="6">The sequence shown here is derived from an EMBL/GenBank/DDBJ whole genome shotgun (WGS) entry which is preliminary data.</text>
</comment>
<dbReference type="Pfam" id="PF07714">
    <property type="entry name" value="PK_Tyr_Ser-Thr"/>
    <property type="match status" value="1"/>
</dbReference>
<dbReference type="InterPro" id="IPR011009">
    <property type="entry name" value="Kinase-like_dom_sf"/>
</dbReference>
<dbReference type="Pfam" id="PF00069">
    <property type="entry name" value="Pkinase"/>
    <property type="match status" value="1"/>
</dbReference>
<dbReference type="EMBL" id="PQFF01000524">
    <property type="protein sequence ID" value="RHZ46124.1"/>
    <property type="molecule type" value="Genomic_DNA"/>
</dbReference>
<dbReference type="PROSITE" id="PS50011">
    <property type="entry name" value="PROTEIN_KINASE_DOM"/>
    <property type="match status" value="1"/>
</dbReference>
<dbReference type="PANTHER" id="PTHR44329:SF288">
    <property type="entry name" value="MITOGEN-ACTIVATED PROTEIN KINASE KINASE KINASE 20"/>
    <property type="match status" value="1"/>
</dbReference>
<dbReference type="AlphaFoldDB" id="A0A397G8C3"/>
<evidence type="ECO:0000256" key="3">
    <source>
        <dbReference type="ARBA" id="ARBA00022777"/>
    </source>
</evidence>
<evidence type="ECO:0000256" key="4">
    <source>
        <dbReference type="ARBA" id="ARBA00022840"/>
    </source>
</evidence>
<feature type="domain" description="Protein kinase" evidence="5">
    <location>
        <begin position="66"/>
        <end position="498"/>
    </location>
</feature>
<dbReference type="OrthoDB" id="10261027at2759"/>
<dbReference type="PANTHER" id="PTHR44329">
    <property type="entry name" value="SERINE/THREONINE-PROTEIN KINASE TNNI3K-RELATED"/>
    <property type="match status" value="1"/>
</dbReference>
<evidence type="ECO:0000313" key="7">
    <source>
        <dbReference type="Proteomes" id="UP000266861"/>
    </source>
</evidence>
<keyword evidence="4" id="KW-0067">ATP-binding</keyword>
<keyword evidence="1" id="KW-0808">Transferase</keyword>
<dbReference type="InterPro" id="IPR000719">
    <property type="entry name" value="Prot_kinase_dom"/>
</dbReference>
<dbReference type="Gene3D" id="1.10.510.10">
    <property type="entry name" value="Transferase(Phosphotransferase) domain 1"/>
    <property type="match status" value="2"/>
</dbReference>
<dbReference type="InterPro" id="IPR001245">
    <property type="entry name" value="Ser-Thr/Tyr_kinase_cat_dom"/>
</dbReference>
<keyword evidence="2" id="KW-0547">Nucleotide-binding</keyword>
<evidence type="ECO:0000259" key="5">
    <source>
        <dbReference type="PROSITE" id="PS50011"/>
    </source>
</evidence>
<protein>
    <recommendedName>
        <fullName evidence="5">Protein kinase domain-containing protein</fullName>
    </recommendedName>
</protein>
<organism evidence="6 7">
    <name type="scientific">Diversispora epigaea</name>
    <dbReference type="NCBI Taxonomy" id="1348612"/>
    <lineage>
        <taxon>Eukaryota</taxon>
        <taxon>Fungi</taxon>
        <taxon>Fungi incertae sedis</taxon>
        <taxon>Mucoromycota</taxon>
        <taxon>Glomeromycotina</taxon>
        <taxon>Glomeromycetes</taxon>
        <taxon>Diversisporales</taxon>
        <taxon>Diversisporaceae</taxon>
        <taxon>Diversispora</taxon>
    </lineage>
</organism>
<keyword evidence="7" id="KW-1185">Reference proteome</keyword>
<accession>A0A397G8C3</accession>
<name>A0A397G8C3_9GLOM</name>
<proteinExistence type="predicted"/>
<dbReference type="GO" id="GO:0004674">
    <property type="term" value="F:protein serine/threonine kinase activity"/>
    <property type="evidence" value="ECO:0007669"/>
    <property type="project" value="TreeGrafter"/>
</dbReference>
<gene>
    <name evidence="6" type="ORF">Glove_633g16</name>
</gene>
<dbReference type="Proteomes" id="UP000266861">
    <property type="component" value="Unassembled WGS sequence"/>
</dbReference>
<dbReference type="InterPro" id="IPR051681">
    <property type="entry name" value="Ser/Thr_Kinases-Pseudokinases"/>
</dbReference>
<keyword evidence="3" id="KW-0418">Kinase</keyword>
<dbReference type="GO" id="GO:0005524">
    <property type="term" value="F:ATP binding"/>
    <property type="evidence" value="ECO:0007669"/>
    <property type="project" value="UniProtKB-KW"/>
</dbReference>
<sequence>MSSNICPECNQEWNGWWCKPCNSKRFQNDFNNWTSGNDKIDKFIQDAQLNADVNWEAIEWISYDRFKDVKQIDKGGFGTIHYARWIDGIREWDIENQHWKRWDGEVALKKFDNFVNFNNVLNEMEIHFKTHAGSYGSSIRFYRITQDPETHSYMMVLYYAKDGNLREYLKVNFNNINWNQKLNDLWYLSLNLMNIHKLDIVHQDFHPGNILSSNFKNDIKISDFGLSKLIGVNPNNPEKKNIFGVLPYIAPEVLSGDEEYTKAADVYSYGIIAYEMITGFPPYPDIPHDEDLAIKICNGLRPKIPFHTPKLITRMIMRYGNLREYLKVNFNNINWNQKLNDLWYLSLNLMNIHKLDIVHQDFHPGNILSSNFKNDIKISDFGLSKLIGVNPNNPEKKNIFGVLPYIAPEVLSGDEEYTKAADVYSYGIIAYEMITGFPPYPDIPHDEDLAIKICNGLRPKIPFHTPKLITRMIMRCWDARVTHRPTFEKLEDEFHKYLIDYYNNKDSEIVIQIKKAEEFSANQESTNTTTTTTTTPLNYKTHLLAIYISRLLNYSNLSKPKNEENFERELEELTKSFSHITTNDDIDEF</sequence>
<dbReference type="STRING" id="1348612.A0A397G8C3"/>
<evidence type="ECO:0000256" key="1">
    <source>
        <dbReference type="ARBA" id="ARBA00022679"/>
    </source>
</evidence>
<evidence type="ECO:0000256" key="2">
    <source>
        <dbReference type="ARBA" id="ARBA00022741"/>
    </source>
</evidence>
<evidence type="ECO:0000313" key="6">
    <source>
        <dbReference type="EMBL" id="RHZ46124.1"/>
    </source>
</evidence>
<reference evidence="6 7" key="1">
    <citation type="submission" date="2018-08" db="EMBL/GenBank/DDBJ databases">
        <title>Genome and evolution of the arbuscular mycorrhizal fungus Diversispora epigaea (formerly Glomus versiforme) and its bacterial endosymbionts.</title>
        <authorList>
            <person name="Sun X."/>
            <person name="Fei Z."/>
            <person name="Harrison M."/>
        </authorList>
    </citation>
    <scope>NUCLEOTIDE SEQUENCE [LARGE SCALE GENOMIC DNA]</scope>
    <source>
        <strain evidence="6 7">IT104</strain>
    </source>
</reference>